<protein>
    <submittedName>
        <fullName evidence="2">Uncharacterized protein</fullName>
    </submittedName>
</protein>
<reference evidence="2 3" key="1">
    <citation type="submission" date="2018-06" db="EMBL/GenBank/DDBJ databases">
        <title>Comparative genomics reveals the genomic features of Rhizophagus irregularis, R. cerebriforme, R. diaphanum and Gigaspora rosea, and their symbiotic lifestyle signature.</title>
        <authorList>
            <person name="Morin E."/>
            <person name="San Clemente H."/>
            <person name="Chen E.C.H."/>
            <person name="De La Providencia I."/>
            <person name="Hainaut M."/>
            <person name="Kuo A."/>
            <person name="Kohler A."/>
            <person name="Murat C."/>
            <person name="Tang N."/>
            <person name="Roy S."/>
            <person name="Loubradou J."/>
            <person name="Henrissat B."/>
            <person name="Grigoriev I.V."/>
            <person name="Corradi N."/>
            <person name="Roux C."/>
            <person name="Martin F.M."/>
        </authorList>
    </citation>
    <scope>NUCLEOTIDE SEQUENCE [LARGE SCALE GENOMIC DNA]</scope>
    <source>
        <strain evidence="2 3">DAOM 194757</strain>
    </source>
</reference>
<accession>A0A397W034</accession>
<feature type="region of interest" description="Disordered" evidence="1">
    <location>
        <begin position="1"/>
        <end position="29"/>
    </location>
</feature>
<organism evidence="2 3">
    <name type="scientific">Gigaspora rosea</name>
    <dbReference type="NCBI Taxonomy" id="44941"/>
    <lineage>
        <taxon>Eukaryota</taxon>
        <taxon>Fungi</taxon>
        <taxon>Fungi incertae sedis</taxon>
        <taxon>Mucoromycota</taxon>
        <taxon>Glomeromycotina</taxon>
        <taxon>Glomeromycetes</taxon>
        <taxon>Diversisporales</taxon>
        <taxon>Gigasporaceae</taxon>
        <taxon>Gigaspora</taxon>
    </lineage>
</organism>
<comment type="caution">
    <text evidence="2">The sequence shown here is derived from an EMBL/GenBank/DDBJ whole genome shotgun (WGS) entry which is preliminary data.</text>
</comment>
<name>A0A397W034_9GLOM</name>
<gene>
    <name evidence="2" type="ORF">C2G38_2165353</name>
</gene>
<dbReference type="EMBL" id="QKWP01000166">
    <property type="protein sequence ID" value="RIB25643.1"/>
    <property type="molecule type" value="Genomic_DNA"/>
</dbReference>
<evidence type="ECO:0000313" key="3">
    <source>
        <dbReference type="Proteomes" id="UP000266673"/>
    </source>
</evidence>
<feature type="region of interest" description="Disordered" evidence="1">
    <location>
        <begin position="180"/>
        <end position="211"/>
    </location>
</feature>
<proteinExistence type="predicted"/>
<feature type="compositionally biased region" description="Acidic residues" evidence="1">
    <location>
        <begin position="188"/>
        <end position="199"/>
    </location>
</feature>
<dbReference type="Proteomes" id="UP000266673">
    <property type="component" value="Unassembled WGS sequence"/>
</dbReference>
<feature type="region of interest" description="Disordered" evidence="1">
    <location>
        <begin position="60"/>
        <end position="79"/>
    </location>
</feature>
<feature type="compositionally biased region" description="Low complexity" evidence="1">
    <location>
        <begin position="60"/>
        <end position="76"/>
    </location>
</feature>
<keyword evidence="3" id="KW-1185">Reference proteome</keyword>
<evidence type="ECO:0000256" key="1">
    <source>
        <dbReference type="SAM" id="MobiDB-lite"/>
    </source>
</evidence>
<sequence>MPPKKSNKKISSQPAQPAVEASTSVASVSASPLKDLTNLNFLLQQQQNQFMDNSAISVEQPVSTPPVTTSDTPISTNKLSNRWTSPEIRVLIEEVGKHQQMLQKVKDPREKGKNLGYNFRLRRTSREYVDRRMHSTVTKQLNVYQNNNNSFLNQDALIASKIIRGKNQKIAELTKKSEFEVNGFNQNDSDEESEDESGSDPEPTASVYKRQNNKSAVGTFIQFQFATKGN</sequence>
<evidence type="ECO:0000313" key="2">
    <source>
        <dbReference type="EMBL" id="RIB25643.1"/>
    </source>
</evidence>
<dbReference type="AlphaFoldDB" id="A0A397W034"/>
<feature type="compositionally biased region" description="Low complexity" evidence="1">
    <location>
        <begin position="18"/>
        <end position="29"/>
    </location>
</feature>